<keyword evidence="1" id="KW-0472">Membrane</keyword>
<accession>A0A3B0YXP7</accession>
<feature type="transmembrane region" description="Helical" evidence="1">
    <location>
        <begin position="12"/>
        <end position="34"/>
    </location>
</feature>
<feature type="transmembrane region" description="Helical" evidence="1">
    <location>
        <begin position="161"/>
        <end position="178"/>
    </location>
</feature>
<organism evidence="2">
    <name type="scientific">hydrothermal vent metagenome</name>
    <dbReference type="NCBI Taxonomy" id="652676"/>
    <lineage>
        <taxon>unclassified sequences</taxon>
        <taxon>metagenomes</taxon>
        <taxon>ecological metagenomes</taxon>
    </lineage>
</organism>
<keyword evidence="1" id="KW-0812">Transmembrane</keyword>
<evidence type="ECO:0000256" key="1">
    <source>
        <dbReference type="SAM" id="Phobius"/>
    </source>
</evidence>
<sequence length="179" mass="20578">MTLRVILRRLHLYIAAFFVPFIFFMALSGGLDLLGIQGKTHREILFKIDKSQLDFNSNNILQEVRKSFVRLGIRVPIDSIRKKRNALYTRPSYGVHFGLKVKGDTIEIYKYKPDIVRRLMSLHKGNGSQFYKFYQKLMVFGLLIILFIGLGLGLASVNTRMKTLLIFVIGITVYLASVM</sequence>
<reference evidence="2" key="1">
    <citation type="submission" date="2018-06" db="EMBL/GenBank/DDBJ databases">
        <authorList>
            <person name="Zhirakovskaya E."/>
        </authorList>
    </citation>
    <scope>NUCLEOTIDE SEQUENCE</scope>
</reference>
<name>A0A3B0YXP7_9ZZZZ</name>
<keyword evidence="1" id="KW-1133">Transmembrane helix</keyword>
<feature type="transmembrane region" description="Helical" evidence="1">
    <location>
        <begin position="137"/>
        <end position="155"/>
    </location>
</feature>
<dbReference type="AlphaFoldDB" id="A0A3B0YXP7"/>
<gene>
    <name evidence="2" type="ORF">MNBD_GAMMA12-870</name>
</gene>
<protein>
    <recommendedName>
        <fullName evidence="3">PepSY domain-containing protein</fullName>
    </recommendedName>
</protein>
<evidence type="ECO:0008006" key="3">
    <source>
        <dbReference type="Google" id="ProtNLM"/>
    </source>
</evidence>
<dbReference type="EMBL" id="UOFL01000218">
    <property type="protein sequence ID" value="VAW81450.1"/>
    <property type="molecule type" value="Genomic_DNA"/>
</dbReference>
<evidence type="ECO:0000313" key="2">
    <source>
        <dbReference type="EMBL" id="VAW81450.1"/>
    </source>
</evidence>
<proteinExistence type="predicted"/>